<gene>
    <name evidence="2" type="ORF">BDZ94DRAFT_1324181</name>
</gene>
<feature type="region of interest" description="Disordered" evidence="1">
    <location>
        <begin position="7"/>
        <end position="70"/>
    </location>
</feature>
<proteinExistence type="predicted"/>
<evidence type="ECO:0000313" key="2">
    <source>
        <dbReference type="EMBL" id="KAF9460363.1"/>
    </source>
</evidence>
<dbReference type="Proteomes" id="UP000807353">
    <property type="component" value="Unassembled WGS sequence"/>
</dbReference>
<accession>A0A9P5Y115</accession>
<evidence type="ECO:0000313" key="3">
    <source>
        <dbReference type="Proteomes" id="UP000807353"/>
    </source>
</evidence>
<name>A0A9P5Y115_9AGAR</name>
<comment type="caution">
    <text evidence="2">The sequence shown here is derived from an EMBL/GenBank/DDBJ whole genome shotgun (WGS) entry which is preliminary data.</text>
</comment>
<feature type="region of interest" description="Disordered" evidence="1">
    <location>
        <begin position="266"/>
        <end position="351"/>
    </location>
</feature>
<feature type="compositionally biased region" description="Low complexity" evidence="1">
    <location>
        <begin position="58"/>
        <end position="70"/>
    </location>
</feature>
<protein>
    <recommendedName>
        <fullName evidence="4">Fungal-type protein kinase domain-containing protein</fullName>
    </recommendedName>
</protein>
<dbReference type="EMBL" id="MU150300">
    <property type="protein sequence ID" value="KAF9460363.1"/>
    <property type="molecule type" value="Genomic_DNA"/>
</dbReference>
<organism evidence="2 3">
    <name type="scientific">Collybia nuda</name>
    <dbReference type="NCBI Taxonomy" id="64659"/>
    <lineage>
        <taxon>Eukaryota</taxon>
        <taxon>Fungi</taxon>
        <taxon>Dikarya</taxon>
        <taxon>Basidiomycota</taxon>
        <taxon>Agaricomycotina</taxon>
        <taxon>Agaricomycetes</taxon>
        <taxon>Agaricomycetidae</taxon>
        <taxon>Agaricales</taxon>
        <taxon>Tricholomatineae</taxon>
        <taxon>Clitocybaceae</taxon>
        <taxon>Collybia</taxon>
    </lineage>
</organism>
<feature type="compositionally biased region" description="Polar residues" evidence="1">
    <location>
        <begin position="18"/>
        <end position="35"/>
    </location>
</feature>
<evidence type="ECO:0000256" key="1">
    <source>
        <dbReference type="SAM" id="MobiDB-lite"/>
    </source>
</evidence>
<evidence type="ECO:0008006" key="4">
    <source>
        <dbReference type="Google" id="ProtNLM"/>
    </source>
</evidence>
<sequence>MALFAVLPVTQRADSDSPPHSNSLFHQSRSPSQSPDKIELEHHSSTMAGNSSRRRPTKTTPVTPVTPAPSRAAISEAALNGTPHNLGSGSRSLYRVYDDPKKAEVCKQYDAYLHEDLLNHRVYISFESALQNILHVPKDWKEDEHEYRKIINQVAENDSFQKKREAYLNLCNGNEGGEEALYEPQTQLYNEAISLINSFSVSPYHKRDENLLHFRVNHPIRIAEGIFTTKKGLVPDLTGTSKKLERDEYIIWPMIVHVEEMKDSDATLDMGDNVPRAAGQDEGDPWSERYSPARKRTTGPTAEKTQAPDKKRKISSSQSVPCKTARVSRQKSSSTRPDEESATSTGDPEKKDNQLCIEARLQCARYLMEMLEFSVLRSHALVTLVDRDRMQLVYADRSAIVTSSIIDLRTNNGLDQFLAMLIAFHRLSPKQWGFLSLVENPFLTNSGFTV</sequence>
<dbReference type="OrthoDB" id="5569250at2759"/>
<keyword evidence="3" id="KW-1185">Reference proteome</keyword>
<dbReference type="AlphaFoldDB" id="A0A9P5Y115"/>
<reference evidence="2" key="1">
    <citation type="submission" date="2020-11" db="EMBL/GenBank/DDBJ databases">
        <authorList>
            <consortium name="DOE Joint Genome Institute"/>
            <person name="Ahrendt S."/>
            <person name="Riley R."/>
            <person name="Andreopoulos W."/>
            <person name="Labutti K."/>
            <person name="Pangilinan J."/>
            <person name="Ruiz-Duenas F.J."/>
            <person name="Barrasa J.M."/>
            <person name="Sanchez-Garcia M."/>
            <person name="Camarero S."/>
            <person name="Miyauchi S."/>
            <person name="Serrano A."/>
            <person name="Linde D."/>
            <person name="Babiker R."/>
            <person name="Drula E."/>
            <person name="Ayuso-Fernandez I."/>
            <person name="Pacheco R."/>
            <person name="Padilla G."/>
            <person name="Ferreira P."/>
            <person name="Barriuso J."/>
            <person name="Kellner H."/>
            <person name="Castanera R."/>
            <person name="Alfaro M."/>
            <person name="Ramirez L."/>
            <person name="Pisabarro A.G."/>
            <person name="Kuo A."/>
            <person name="Tritt A."/>
            <person name="Lipzen A."/>
            <person name="He G."/>
            <person name="Yan M."/>
            <person name="Ng V."/>
            <person name="Cullen D."/>
            <person name="Martin F."/>
            <person name="Rosso M.-N."/>
            <person name="Henrissat B."/>
            <person name="Hibbett D."/>
            <person name="Martinez A.T."/>
            <person name="Grigoriev I.V."/>
        </authorList>
    </citation>
    <scope>NUCLEOTIDE SEQUENCE</scope>
    <source>
        <strain evidence="2">CBS 247.69</strain>
    </source>
</reference>